<evidence type="ECO:0000313" key="7">
    <source>
        <dbReference type="Proteomes" id="UP000092462"/>
    </source>
</evidence>
<dbReference type="PROSITE" id="PS50850">
    <property type="entry name" value="MFS"/>
    <property type="match status" value="1"/>
</dbReference>
<proteinExistence type="predicted"/>
<keyword evidence="7" id="KW-1185">Reference proteome</keyword>
<comment type="subcellular location">
    <subcellularLocation>
        <location evidence="1">Membrane</location>
        <topology evidence="1">Multi-pass membrane protein</topology>
    </subcellularLocation>
</comment>
<keyword evidence="3" id="KW-1133">Transmembrane helix</keyword>
<dbReference type="InterPro" id="IPR005828">
    <property type="entry name" value="MFS_sugar_transport-like"/>
</dbReference>
<organism evidence="6 7">
    <name type="scientific">Phlebotomus papatasi</name>
    <name type="common">Sandfly</name>
    <dbReference type="NCBI Taxonomy" id="29031"/>
    <lineage>
        <taxon>Eukaryota</taxon>
        <taxon>Metazoa</taxon>
        <taxon>Ecdysozoa</taxon>
        <taxon>Arthropoda</taxon>
        <taxon>Hexapoda</taxon>
        <taxon>Insecta</taxon>
        <taxon>Pterygota</taxon>
        <taxon>Neoptera</taxon>
        <taxon>Endopterygota</taxon>
        <taxon>Diptera</taxon>
        <taxon>Nematocera</taxon>
        <taxon>Psychodoidea</taxon>
        <taxon>Psychodidae</taxon>
        <taxon>Phlebotomus</taxon>
        <taxon>Phlebotomus</taxon>
    </lineage>
</organism>
<protein>
    <recommendedName>
        <fullName evidence="5">Major facilitator superfamily (MFS) profile domain-containing protein</fullName>
    </recommendedName>
</protein>
<sequence length="375" mass="40954">MYFIGSVVGTLSFGILADKIGRLPILVLSNCAALLGNGATIFSTSVPSFCICRFISGLATDSNFVMMYILVMEYIRPSMRTFGLNICIGIFYCLGSIVTPWIAVAVGNWKVFLMVTSLPIAIIPGFYFILPESVHWLISKGDVEGAINCFRRVAIFNKRNLDEQTIREFRIKYANQSNGCEKKSQSNLFDLFKTPRLRRNTFILFFKSMVITLCYDCISRNVEGLGLSPFILFSLSATAIFPACLVLWALQDKIGRKAMASSSLLISGIFTTCTGIVLAYQKGAATMSTSLLATLAVIGRFGVTVAYNSSAQYATELIPTSVRAQGVSAVHVAGYAVTFFSTFILYLAHYFKPLPALILGGLSLAGAVLCLFLPE</sequence>
<dbReference type="Proteomes" id="UP000092462">
    <property type="component" value="Unassembled WGS sequence"/>
</dbReference>
<dbReference type="AlphaFoldDB" id="A0A1B0EYQ6"/>
<accession>A0A1B0EYQ6</accession>
<evidence type="ECO:0000256" key="3">
    <source>
        <dbReference type="ARBA" id="ARBA00022989"/>
    </source>
</evidence>
<evidence type="ECO:0000256" key="2">
    <source>
        <dbReference type="ARBA" id="ARBA00022692"/>
    </source>
</evidence>
<dbReference type="GO" id="GO:0022857">
    <property type="term" value="F:transmembrane transporter activity"/>
    <property type="evidence" value="ECO:0007669"/>
    <property type="project" value="InterPro"/>
</dbReference>
<evidence type="ECO:0000259" key="5">
    <source>
        <dbReference type="PROSITE" id="PS50850"/>
    </source>
</evidence>
<dbReference type="Pfam" id="PF00083">
    <property type="entry name" value="Sugar_tr"/>
    <property type="match status" value="1"/>
</dbReference>
<dbReference type="PANTHER" id="PTHR24064">
    <property type="entry name" value="SOLUTE CARRIER FAMILY 22 MEMBER"/>
    <property type="match status" value="1"/>
</dbReference>
<dbReference type="InterPro" id="IPR036259">
    <property type="entry name" value="MFS_trans_sf"/>
</dbReference>
<dbReference type="VEuPathDB" id="VectorBase:PPAI008294"/>
<dbReference type="VEuPathDB" id="VectorBase:PPAPM1_002629"/>
<feature type="domain" description="Major facilitator superfamily (MFS) profile" evidence="5">
    <location>
        <begin position="1"/>
        <end position="375"/>
    </location>
</feature>
<evidence type="ECO:0000313" key="6">
    <source>
        <dbReference type="EnsemblMetazoa" id="PPAI008294-PA"/>
    </source>
</evidence>
<dbReference type="InterPro" id="IPR020846">
    <property type="entry name" value="MFS_dom"/>
</dbReference>
<dbReference type="EnsemblMetazoa" id="PPAI008294-RA">
    <property type="protein sequence ID" value="PPAI008294-PA"/>
    <property type="gene ID" value="PPAI008294"/>
</dbReference>
<evidence type="ECO:0000256" key="4">
    <source>
        <dbReference type="ARBA" id="ARBA00023136"/>
    </source>
</evidence>
<dbReference type="SUPFAM" id="SSF103473">
    <property type="entry name" value="MFS general substrate transporter"/>
    <property type="match status" value="1"/>
</dbReference>
<reference evidence="6" key="1">
    <citation type="submission" date="2022-08" db="UniProtKB">
        <authorList>
            <consortium name="EnsemblMetazoa"/>
        </authorList>
    </citation>
    <scope>IDENTIFICATION</scope>
    <source>
        <strain evidence="6">Israel</strain>
    </source>
</reference>
<dbReference type="EMBL" id="AJVK01064502">
    <property type="status" value="NOT_ANNOTATED_CDS"/>
    <property type="molecule type" value="Genomic_DNA"/>
</dbReference>
<keyword evidence="2" id="KW-0812">Transmembrane</keyword>
<dbReference type="GO" id="GO:0016020">
    <property type="term" value="C:membrane"/>
    <property type="evidence" value="ECO:0007669"/>
    <property type="project" value="UniProtKB-SubCell"/>
</dbReference>
<dbReference type="Gene3D" id="1.20.1250.20">
    <property type="entry name" value="MFS general substrate transporter like domains"/>
    <property type="match status" value="1"/>
</dbReference>
<keyword evidence="4" id="KW-0472">Membrane</keyword>
<evidence type="ECO:0000256" key="1">
    <source>
        <dbReference type="ARBA" id="ARBA00004141"/>
    </source>
</evidence>
<name>A0A1B0EYQ6_PHLPP</name>